<evidence type="ECO:0000313" key="2">
    <source>
        <dbReference type="EMBL" id="THF98699.1"/>
    </source>
</evidence>
<dbReference type="Proteomes" id="UP000306102">
    <property type="component" value="Unassembled WGS sequence"/>
</dbReference>
<accession>A0A4S4D8B6</accession>
<evidence type="ECO:0000256" key="1">
    <source>
        <dbReference type="SAM" id="MobiDB-lite"/>
    </source>
</evidence>
<comment type="caution">
    <text evidence="2">The sequence shown here is derived from an EMBL/GenBank/DDBJ whole genome shotgun (WGS) entry which is preliminary data.</text>
</comment>
<feature type="region of interest" description="Disordered" evidence="1">
    <location>
        <begin position="21"/>
        <end position="42"/>
    </location>
</feature>
<sequence length="192" mass="20503">MASTSLNFLQLQTLSLRHVHNAPPTSCKAHSPKPAPPSRTTALPGRRQWLLLLTAGTTLKAAELPSRAQDIPLFGLRKKLKKVEEEAEEVIKEGIETAEKGFETAEKGIETVETEIESALRFGGLAQAGAVAGAEFVGILVATSVVNGILGPEAVVVAELSSNDRDDVISFHCWCPSFFSGSGGGVEQQRQR</sequence>
<dbReference type="GO" id="GO:0009534">
    <property type="term" value="C:chloroplast thylakoid"/>
    <property type="evidence" value="ECO:0007669"/>
    <property type="project" value="TreeGrafter"/>
</dbReference>
<dbReference type="EMBL" id="SDRB02012148">
    <property type="protein sequence ID" value="THF98699.1"/>
    <property type="molecule type" value="Genomic_DNA"/>
</dbReference>
<dbReference type="PANTHER" id="PTHR36734">
    <property type="entry name" value="YCF37-LIKE PROTEIN"/>
    <property type="match status" value="1"/>
</dbReference>
<proteinExistence type="predicted"/>
<dbReference type="STRING" id="542762.A0A4S4D8B6"/>
<evidence type="ECO:0000313" key="3">
    <source>
        <dbReference type="Proteomes" id="UP000306102"/>
    </source>
</evidence>
<organism evidence="2 3">
    <name type="scientific">Camellia sinensis var. sinensis</name>
    <name type="common">China tea</name>
    <dbReference type="NCBI Taxonomy" id="542762"/>
    <lineage>
        <taxon>Eukaryota</taxon>
        <taxon>Viridiplantae</taxon>
        <taxon>Streptophyta</taxon>
        <taxon>Embryophyta</taxon>
        <taxon>Tracheophyta</taxon>
        <taxon>Spermatophyta</taxon>
        <taxon>Magnoliopsida</taxon>
        <taxon>eudicotyledons</taxon>
        <taxon>Gunneridae</taxon>
        <taxon>Pentapetalae</taxon>
        <taxon>asterids</taxon>
        <taxon>Ericales</taxon>
        <taxon>Theaceae</taxon>
        <taxon>Camellia</taxon>
    </lineage>
</organism>
<keyword evidence="3" id="KW-1185">Reference proteome</keyword>
<dbReference type="PANTHER" id="PTHR36734:SF1">
    <property type="entry name" value="OS02G0815300 PROTEIN"/>
    <property type="match status" value="1"/>
</dbReference>
<dbReference type="AlphaFoldDB" id="A0A4S4D8B6"/>
<name>A0A4S4D8B6_CAMSN</name>
<protein>
    <submittedName>
        <fullName evidence="2">Uncharacterized protein</fullName>
    </submittedName>
</protein>
<gene>
    <name evidence="2" type="ORF">TEA_013038</name>
</gene>
<reference evidence="2 3" key="1">
    <citation type="journal article" date="2018" name="Proc. Natl. Acad. Sci. U.S.A.">
        <title>Draft genome sequence of Camellia sinensis var. sinensis provides insights into the evolution of the tea genome and tea quality.</title>
        <authorList>
            <person name="Wei C."/>
            <person name="Yang H."/>
            <person name="Wang S."/>
            <person name="Zhao J."/>
            <person name="Liu C."/>
            <person name="Gao L."/>
            <person name="Xia E."/>
            <person name="Lu Y."/>
            <person name="Tai Y."/>
            <person name="She G."/>
            <person name="Sun J."/>
            <person name="Cao H."/>
            <person name="Tong W."/>
            <person name="Gao Q."/>
            <person name="Li Y."/>
            <person name="Deng W."/>
            <person name="Jiang X."/>
            <person name="Wang W."/>
            <person name="Chen Q."/>
            <person name="Zhang S."/>
            <person name="Li H."/>
            <person name="Wu J."/>
            <person name="Wang P."/>
            <person name="Li P."/>
            <person name="Shi C."/>
            <person name="Zheng F."/>
            <person name="Jian J."/>
            <person name="Huang B."/>
            <person name="Shan D."/>
            <person name="Shi M."/>
            <person name="Fang C."/>
            <person name="Yue Y."/>
            <person name="Li F."/>
            <person name="Li D."/>
            <person name="Wei S."/>
            <person name="Han B."/>
            <person name="Jiang C."/>
            <person name="Yin Y."/>
            <person name="Xia T."/>
            <person name="Zhang Z."/>
            <person name="Bennetzen J.L."/>
            <person name="Zhao S."/>
            <person name="Wan X."/>
        </authorList>
    </citation>
    <scope>NUCLEOTIDE SEQUENCE [LARGE SCALE GENOMIC DNA]</scope>
    <source>
        <strain evidence="3">cv. Shuchazao</strain>
        <tissue evidence="2">Leaf</tissue>
    </source>
</reference>